<sequence>MLYCFGQIDAPEGTTVETEDVLSVIESLKEESASKRADYVKKRAEENAQKLYDVMTKNLFKFSTERKSLIVLGVDITTDLLSKRQQNAINLQNGIGSSNGDNDSNSCEDYGYASPKALLGTIIAGNNAVCPIKLPAVERLPRYTTWVFLDRNQRMTADQSVVGRRRIYYDQNSGEALICSDSEEELLEDKEEKREFVESEDVMLRLV</sequence>
<dbReference type="GO" id="GO:0005634">
    <property type="term" value="C:nucleus"/>
    <property type="evidence" value="ECO:0007669"/>
    <property type="project" value="TreeGrafter"/>
</dbReference>
<dbReference type="Proteomes" id="UP000224567">
    <property type="component" value="Unassembled WGS sequence"/>
</dbReference>
<comment type="caution">
    <text evidence="1">The sequence shown here is derived from an EMBL/GenBank/DDBJ whole genome shotgun (WGS) entry which is preliminary data.</text>
</comment>
<gene>
    <name evidence="1" type="ORF">CQW23_35413</name>
</gene>
<name>A0A2G2UW36_CAPBA</name>
<evidence type="ECO:0000313" key="2">
    <source>
        <dbReference type="Proteomes" id="UP000224567"/>
    </source>
</evidence>
<dbReference type="PANTHER" id="PTHR45747">
    <property type="entry name" value="HISTONE-LYSINE N-METHYLTRANSFERASE E(Z)"/>
    <property type="match status" value="1"/>
</dbReference>
<evidence type="ECO:0000313" key="1">
    <source>
        <dbReference type="EMBL" id="PHT24933.1"/>
    </source>
</evidence>
<dbReference type="InterPro" id="IPR045318">
    <property type="entry name" value="EZH1/2-like"/>
</dbReference>
<dbReference type="EMBL" id="MLFT02004184">
    <property type="protein sequence ID" value="PHT24933.1"/>
    <property type="molecule type" value="Genomic_DNA"/>
</dbReference>
<dbReference type="GO" id="GO:0003682">
    <property type="term" value="F:chromatin binding"/>
    <property type="evidence" value="ECO:0007669"/>
    <property type="project" value="TreeGrafter"/>
</dbReference>
<reference evidence="1 2" key="1">
    <citation type="journal article" date="2017" name="Genome Biol.">
        <title>New reference genome sequences of hot pepper reveal the massive evolution of plant disease-resistance genes by retroduplication.</title>
        <authorList>
            <person name="Kim S."/>
            <person name="Park J."/>
            <person name="Yeom S.I."/>
            <person name="Kim Y.M."/>
            <person name="Seo E."/>
            <person name="Kim K.T."/>
            <person name="Kim M.S."/>
            <person name="Lee J.M."/>
            <person name="Cheong K."/>
            <person name="Shin H.S."/>
            <person name="Kim S.B."/>
            <person name="Han K."/>
            <person name="Lee J."/>
            <person name="Park M."/>
            <person name="Lee H.A."/>
            <person name="Lee H.Y."/>
            <person name="Lee Y."/>
            <person name="Oh S."/>
            <person name="Lee J.H."/>
            <person name="Choi E."/>
            <person name="Choi E."/>
            <person name="Lee S.E."/>
            <person name="Jeon J."/>
            <person name="Kim H."/>
            <person name="Choi G."/>
            <person name="Song H."/>
            <person name="Lee J."/>
            <person name="Lee S.C."/>
            <person name="Kwon J.K."/>
            <person name="Lee H.Y."/>
            <person name="Koo N."/>
            <person name="Hong Y."/>
            <person name="Kim R.W."/>
            <person name="Kang W.H."/>
            <person name="Huh J.H."/>
            <person name="Kang B.C."/>
            <person name="Yang T.J."/>
            <person name="Lee Y.H."/>
            <person name="Bennetzen J.L."/>
            <person name="Choi D."/>
        </authorList>
    </citation>
    <scope>NUCLEOTIDE SEQUENCE [LARGE SCALE GENOMIC DNA]</scope>
    <source>
        <strain evidence="2">cv. PBC81</strain>
    </source>
</reference>
<dbReference type="OrthoDB" id="6141102at2759"/>
<dbReference type="AlphaFoldDB" id="A0A2G2UW36"/>
<organism evidence="1 2">
    <name type="scientific">Capsicum baccatum</name>
    <name type="common">Peruvian pepper</name>
    <dbReference type="NCBI Taxonomy" id="33114"/>
    <lineage>
        <taxon>Eukaryota</taxon>
        <taxon>Viridiplantae</taxon>
        <taxon>Streptophyta</taxon>
        <taxon>Embryophyta</taxon>
        <taxon>Tracheophyta</taxon>
        <taxon>Spermatophyta</taxon>
        <taxon>Magnoliopsida</taxon>
        <taxon>eudicotyledons</taxon>
        <taxon>Gunneridae</taxon>
        <taxon>Pentapetalae</taxon>
        <taxon>asterids</taxon>
        <taxon>lamiids</taxon>
        <taxon>Solanales</taxon>
        <taxon>Solanaceae</taxon>
        <taxon>Solanoideae</taxon>
        <taxon>Capsiceae</taxon>
        <taxon>Capsicum</taxon>
    </lineage>
</organism>
<reference evidence="2" key="2">
    <citation type="journal article" date="2017" name="J. Anim. Genet.">
        <title>Multiple reference genome sequences of hot pepper reveal the massive evolution of plant disease resistance genes by retroduplication.</title>
        <authorList>
            <person name="Kim S."/>
            <person name="Park J."/>
            <person name="Yeom S.-I."/>
            <person name="Kim Y.-M."/>
            <person name="Seo E."/>
            <person name="Kim K.-T."/>
            <person name="Kim M.-S."/>
            <person name="Lee J.M."/>
            <person name="Cheong K."/>
            <person name="Shin H.-S."/>
            <person name="Kim S.-B."/>
            <person name="Han K."/>
            <person name="Lee J."/>
            <person name="Park M."/>
            <person name="Lee H.-A."/>
            <person name="Lee H.-Y."/>
            <person name="Lee Y."/>
            <person name="Oh S."/>
            <person name="Lee J.H."/>
            <person name="Choi E."/>
            <person name="Choi E."/>
            <person name="Lee S.E."/>
            <person name="Jeon J."/>
            <person name="Kim H."/>
            <person name="Choi G."/>
            <person name="Song H."/>
            <person name="Lee J."/>
            <person name="Lee S.-C."/>
            <person name="Kwon J.-K."/>
            <person name="Lee H.-Y."/>
            <person name="Koo N."/>
            <person name="Hong Y."/>
            <person name="Kim R.W."/>
            <person name="Kang W.-H."/>
            <person name="Huh J.H."/>
            <person name="Kang B.-C."/>
            <person name="Yang T.-J."/>
            <person name="Lee Y.-H."/>
            <person name="Bennetzen J.L."/>
            <person name="Choi D."/>
        </authorList>
    </citation>
    <scope>NUCLEOTIDE SEQUENCE [LARGE SCALE GENOMIC DNA]</scope>
    <source>
        <strain evidence="2">cv. PBC81</strain>
    </source>
</reference>
<dbReference type="GO" id="GO:0046976">
    <property type="term" value="F:histone H3K27 methyltransferase activity"/>
    <property type="evidence" value="ECO:0007669"/>
    <property type="project" value="TreeGrafter"/>
</dbReference>
<accession>A0A2G2UW36</accession>
<dbReference type="PANTHER" id="PTHR45747:SF15">
    <property type="entry name" value="[HISTONE H3]-LYSINE(27) N-TRIMETHYLTRANSFERASE"/>
    <property type="match status" value="1"/>
</dbReference>
<proteinExistence type="predicted"/>
<keyword evidence="2" id="KW-1185">Reference proteome</keyword>
<dbReference type="STRING" id="33114.A0A2G2UW36"/>
<dbReference type="GO" id="GO:0031507">
    <property type="term" value="P:heterochromatin formation"/>
    <property type="evidence" value="ECO:0007669"/>
    <property type="project" value="TreeGrafter"/>
</dbReference>
<protein>
    <submittedName>
        <fullName evidence="1">Uncharacterized protein</fullName>
    </submittedName>
</protein>